<dbReference type="PANTHER" id="PTHR46847:SF1">
    <property type="entry name" value="D-ALLOSE-BINDING PERIPLASMIC PROTEIN-RELATED"/>
    <property type="match status" value="1"/>
</dbReference>
<dbReference type="RefSeq" id="WP_146564221.1">
    <property type="nucleotide sequence ID" value="NZ_SIHJ01000001.1"/>
</dbReference>
<dbReference type="OrthoDB" id="569491at2"/>
<gene>
    <name evidence="6" type="primary">alsB</name>
    <name evidence="6" type="ORF">KOR34_18580</name>
</gene>
<reference evidence="6 7" key="1">
    <citation type="submission" date="2019-02" db="EMBL/GenBank/DDBJ databases">
        <title>Deep-cultivation of Planctomycetes and their phenomic and genomic characterization uncovers novel biology.</title>
        <authorList>
            <person name="Wiegand S."/>
            <person name="Jogler M."/>
            <person name="Boedeker C."/>
            <person name="Pinto D."/>
            <person name="Vollmers J."/>
            <person name="Rivas-Marin E."/>
            <person name="Kohn T."/>
            <person name="Peeters S.H."/>
            <person name="Heuer A."/>
            <person name="Rast P."/>
            <person name="Oberbeckmann S."/>
            <person name="Bunk B."/>
            <person name="Jeske O."/>
            <person name="Meyerdierks A."/>
            <person name="Storesund J.E."/>
            <person name="Kallscheuer N."/>
            <person name="Luecker S."/>
            <person name="Lage O.M."/>
            <person name="Pohl T."/>
            <person name="Merkel B.J."/>
            <person name="Hornburger P."/>
            <person name="Mueller R.-W."/>
            <person name="Bruemmer F."/>
            <person name="Labrenz M."/>
            <person name="Spormann A.M."/>
            <person name="Op Den Camp H."/>
            <person name="Overmann J."/>
            <person name="Amann R."/>
            <person name="Jetten M.S.M."/>
            <person name="Mascher T."/>
            <person name="Medema M.H."/>
            <person name="Devos D.P."/>
            <person name="Kaster A.-K."/>
            <person name="Ovreas L."/>
            <person name="Rohde M."/>
            <person name="Galperin M.Y."/>
            <person name="Jogler C."/>
        </authorList>
    </citation>
    <scope>NUCLEOTIDE SEQUENCE [LARGE SCALE GENOMIC DNA]</scope>
    <source>
        <strain evidence="6 7">KOR34</strain>
    </source>
</reference>
<dbReference type="SUPFAM" id="SSF53822">
    <property type="entry name" value="Periplasmic binding protein-like I"/>
    <property type="match status" value="1"/>
</dbReference>
<evidence type="ECO:0000256" key="4">
    <source>
        <dbReference type="SAM" id="MobiDB-lite"/>
    </source>
</evidence>
<organism evidence="6 7">
    <name type="scientific">Posidoniimonas corsicana</name>
    <dbReference type="NCBI Taxonomy" id="1938618"/>
    <lineage>
        <taxon>Bacteria</taxon>
        <taxon>Pseudomonadati</taxon>
        <taxon>Planctomycetota</taxon>
        <taxon>Planctomycetia</taxon>
        <taxon>Pirellulales</taxon>
        <taxon>Lacipirellulaceae</taxon>
        <taxon>Posidoniimonas</taxon>
    </lineage>
</organism>
<dbReference type="GO" id="GO:0030246">
    <property type="term" value="F:carbohydrate binding"/>
    <property type="evidence" value="ECO:0007669"/>
    <property type="project" value="UniProtKB-ARBA"/>
</dbReference>
<name>A0A5C5VFR6_9BACT</name>
<evidence type="ECO:0000256" key="2">
    <source>
        <dbReference type="ARBA" id="ARBA00007639"/>
    </source>
</evidence>
<dbReference type="Proteomes" id="UP000316714">
    <property type="component" value="Unassembled WGS sequence"/>
</dbReference>
<feature type="region of interest" description="Disordered" evidence="4">
    <location>
        <begin position="330"/>
        <end position="350"/>
    </location>
</feature>
<evidence type="ECO:0000256" key="3">
    <source>
        <dbReference type="ARBA" id="ARBA00022729"/>
    </source>
</evidence>
<comment type="subcellular location">
    <subcellularLocation>
        <location evidence="1">Cell envelope</location>
    </subcellularLocation>
</comment>
<sequence>MSTQRTVLMTLLIAAAIGVAVYRISVFQKPTPMVERPSLVIVTGGSEPYWQSIARGAEAAGRDVNAEVKVYMPEADEDVQSQAVLLNKIDTDSVRGVALSPLDAESQTRLIDNLAKDVFVVTVDSDAPLSDRLCYVGTSNRSAGAKAAALVKESVPDGGKVAVLLANLSKDNMLERKAGFQEELIGGDDEDANANGTYEIVAYLVDEGNDKRAGDQLRELLAQHSDLACLVGMNARHGGLLLSVLEDEGRLGDIPLVTFDTSDETLGGIESGHIAATIAQDPYQFGYEATRVLASYCERQASAIPPPGNFSTMTIATKVVRRDNLDEFRTAEADREKKAEAAAKPADDKE</sequence>
<comment type="similarity">
    <text evidence="2">Belongs to the bacterial solute-binding protein 2 family.</text>
</comment>
<dbReference type="EMBL" id="SIHJ01000001">
    <property type="protein sequence ID" value="TWT36913.1"/>
    <property type="molecule type" value="Genomic_DNA"/>
</dbReference>
<keyword evidence="3" id="KW-0732">Signal</keyword>
<dbReference type="GO" id="GO:0030313">
    <property type="term" value="C:cell envelope"/>
    <property type="evidence" value="ECO:0007669"/>
    <property type="project" value="UniProtKB-SubCell"/>
</dbReference>
<proteinExistence type="inferred from homology"/>
<feature type="domain" description="Periplasmic binding protein" evidence="5">
    <location>
        <begin position="40"/>
        <end position="298"/>
    </location>
</feature>
<evidence type="ECO:0000313" key="6">
    <source>
        <dbReference type="EMBL" id="TWT36913.1"/>
    </source>
</evidence>
<keyword evidence="7" id="KW-1185">Reference proteome</keyword>
<evidence type="ECO:0000256" key="1">
    <source>
        <dbReference type="ARBA" id="ARBA00004196"/>
    </source>
</evidence>
<dbReference type="PANTHER" id="PTHR46847">
    <property type="entry name" value="D-ALLOSE-BINDING PERIPLASMIC PROTEIN-RELATED"/>
    <property type="match status" value="1"/>
</dbReference>
<evidence type="ECO:0000259" key="5">
    <source>
        <dbReference type="Pfam" id="PF13407"/>
    </source>
</evidence>
<dbReference type="Pfam" id="PF13407">
    <property type="entry name" value="Peripla_BP_4"/>
    <property type="match status" value="1"/>
</dbReference>
<protein>
    <submittedName>
        <fullName evidence="6">D-allose-binding periplasmic protein</fullName>
    </submittedName>
</protein>
<dbReference type="AlphaFoldDB" id="A0A5C5VFR6"/>
<dbReference type="Gene3D" id="3.40.50.2300">
    <property type="match status" value="2"/>
</dbReference>
<comment type="caution">
    <text evidence="6">The sequence shown here is derived from an EMBL/GenBank/DDBJ whole genome shotgun (WGS) entry which is preliminary data.</text>
</comment>
<evidence type="ECO:0000313" key="7">
    <source>
        <dbReference type="Proteomes" id="UP000316714"/>
    </source>
</evidence>
<accession>A0A5C5VFR6</accession>
<dbReference type="InterPro" id="IPR025997">
    <property type="entry name" value="SBP_2_dom"/>
</dbReference>
<dbReference type="InterPro" id="IPR028082">
    <property type="entry name" value="Peripla_BP_I"/>
</dbReference>